<comment type="caution">
    <text evidence="1">The sequence shown here is derived from an EMBL/GenBank/DDBJ whole genome shotgun (WGS) entry which is preliminary data.</text>
</comment>
<keyword evidence="2" id="KW-1185">Reference proteome</keyword>
<protein>
    <submittedName>
        <fullName evidence="1">Uncharacterized protein</fullName>
    </submittedName>
</protein>
<gene>
    <name evidence="1" type="ORF">HJG59_008754</name>
</gene>
<evidence type="ECO:0000313" key="1">
    <source>
        <dbReference type="EMBL" id="KAF6438064.1"/>
    </source>
</evidence>
<dbReference type="EMBL" id="JACASF010000013">
    <property type="protein sequence ID" value="KAF6438064.1"/>
    <property type="molecule type" value="Genomic_DNA"/>
</dbReference>
<dbReference type="AlphaFoldDB" id="A0A7J8ERG1"/>
<dbReference type="Proteomes" id="UP000550707">
    <property type="component" value="Unassembled WGS sequence"/>
</dbReference>
<proteinExistence type="predicted"/>
<sequence length="130" mass="13672">MGKGVQEAGSPPLPFIQLSSPSLPAESCWEKSSSSLPPAGAFQPSILKRSHSALRPPALKRVDLCSGTLPGVLSTACTLHSLKWAQSGWLAQRGAWDEHCASTPSPGQPQVGEEGCLTAIPRARSFPSKQ</sequence>
<dbReference type="InParanoid" id="A0A7J8ERG1"/>
<accession>A0A7J8ERG1</accession>
<organism evidence="1 2">
    <name type="scientific">Molossus molossus</name>
    <name type="common">Pallas' mastiff bat</name>
    <name type="synonym">Vespertilio molossus</name>
    <dbReference type="NCBI Taxonomy" id="27622"/>
    <lineage>
        <taxon>Eukaryota</taxon>
        <taxon>Metazoa</taxon>
        <taxon>Chordata</taxon>
        <taxon>Craniata</taxon>
        <taxon>Vertebrata</taxon>
        <taxon>Euteleostomi</taxon>
        <taxon>Mammalia</taxon>
        <taxon>Eutheria</taxon>
        <taxon>Laurasiatheria</taxon>
        <taxon>Chiroptera</taxon>
        <taxon>Yangochiroptera</taxon>
        <taxon>Molossidae</taxon>
        <taxon>Molossus</taxon>
    </lineage>
</organism>
<evidence type="ECO:0000313" key="2">
    <source>
        <dbReference type="Proteomes" id="UP000550707"/>
    </source>
</evidence>
<reference evidence="1 2" key="1">
    <citation type="journal article" date="2020" name="Nature">
        <title>Six reference-quality genomes reveal evolution of bat adaptations.</title>
        <authorList>
            <person name="Jebb D."/>
            <person name="Huang Z."/>
            <person name="Pippel M."/>
            <person name="Hughes G.M."/>
            <person name="Lavrichenko K."/>
            <person name="Devanna P."/>
            <person name="Winkler S."/>
            <person name="Jermiin L.S."/>
            <person name="Skirmuntt E.C."/>
            <person name="Katzourakis A."/>
            <person name="Burkitt-Gray L."/>
            <person name="Ray D.A."/>
            <person name="Sullivan K.A.M."/>
            <person name="Roscito J.G."/>
            <person name="Kirilenko B.M."/>
            <person name="Davalos L.M."/>
            <person name="Corthals A.P."/>
            <person name="Power M.L."/>
            <person name="Jones G."/>
            <person name="Ransome R.D."/>
            <person name="Dechmann D.K.N."/>
            <person name="Locatelli A.G."/>
            <person name="Puechmaille S.J."/>
            <person name="Fedrigo O."/>
            <person name="Jarvis E.D."/>
            <person name="Hiller M."/>
            <person name="Vernes S.C."/>
            <person name="Myers E.W."/>
            <person name="Teeling E.C."/>
        </authorList>
    </citation>
    <scope>NUCLEOTIDE SEQUENCE [LARGE SCALE GENOMIC DNA]</scope>
    <source>
        <strain evidence="1">MMolMol1</strain>
        <tissue evidence="1">Muscle</tissue>
    </source>
</reference>
<name>A0A7J8ERG1_MOLMO</name>